<evidence type="ECO:0000256" key="1">
    <source>
        <dbReference type="ARBA" id="ARBA00022723"/>
    </source>
</evidence>
<organism evidence="3 4">
    <name type="scientific">Campylobacter aviculae</name>
    <dbReference type="NCBI Taxonomy" id="2510190"/>
    <lineage>
        <taxon>Bacteria</taxon>
        <taxon>Pseudomonadati</taxon>
        <taxon>Campylobacterota</taxon>
        <taxon>Epsilonproteobacteria</taxon>
        <taxon>Campylobacterales</taxon>
        <taxon>Campylobacteraceae</taxon>
        <taxon>Campylobacter</taxon>
    </lineage>
</organism>
<evidence type="ECO:0008006" key="5">
    <source>
        <dbReference type="Google" id="ProtNLM"/>
    </source>
</evidence>
<gene>
    <name evidence="3" type="ORF">CQA76_04715</name>
</gene>
<comment type="caution">
    <text evidence="3">The sequence shown here is derived from an EMBL/GenBank/DDBJ whole genome shotgun (WGS) entry which is preliminary data.</text>
</comment>
<dbReference type="InterPro" id="IPR013785">
    <property type="entry name" value="Aldolase_TIM"/>
</dbReference>
<dbReference type="GO" id="GO:0005975">
    <property type="term" value="P:carbohydrate metabolic process"/>
    <property type="evidence" value="ECO:0007669"/>
    <property type="project" value="InterPro"/>
</dbReference>
<protein>
    <recommendedName>
        <fullName evidence="5">Ribulose-phosphate 3-epimerase</fullName>
    </recommendedName>
</protein>
<keyword evidence="2" id="KW-0413">Isomerase</keyword>
<dbReference type="InterPro" id="IPR000056">
    <property type="entry name" value="Ribul_P_3_epim-like"/>
</dbReference>
<dbReference type="RefSeq" id="WP_137622293.1">
    <property type="nucleotide sequence ID" value="NZ_NXMA01000007.1"/>
</dbReference>
<dbReference type="PANTHER" id="PTHR11749">
    <property type="entry name" value="RIBULOSE-5-PHOSPHATE-3-EPIMERASE"/>
    <property type="match status" value="1"/>
</dbReference>
<evidence type="ECO:0000256" key="2">
    <source>
        <dbReference type="ARBA" id="ARBA00023235"/>
    </source>
</evidence>
<dbReference type="OrthoDB" id="1645589at2"/>
<evidence type="ECO:0000313" key="3">
    <source>
        <dbReference type="EMBL" id="TKX32196.1"/>
    </source>
</evidence>
<name>A0A4U7BSV7_9BACT</name>
<dbReference type="EMBL" id="NXMA01000007">
    <property type="protein sequence ID" value="TKX32196.1"/>
    <property type="molecule type" value="Genomic_DNA"/>
</dbReference>
<sequence length="219" mass="24824">MIDKKFSASMVCSSFVDLKETIEILNSNVHLFHIDMMDNHFVYNLGLSYDQINEIRTFSRLPFDFHIMMNDPCKVIERDIIKSGDMVSIHMDSVFNFTEIAEKIKGIGAKVLLAINPLSPTKSIELVYDLIDGVNYLTVNPGYASQTQLSIAQEQAKNIGILLSKYENKDFIFEVDGNMSLKNIEIFSKFGANHFVLGTSSIFPNHCLDKERLAQLTNL</sequence>
<dbReference type="GO" id="GO:0016857">
    <property type="term" value="F:racemase and epimerase activity, acting on carbohydrates and derivatives"/>
    <property type="evidence" value="ECO:0007669"/>
    <property type="project" value="InterPro"/>
</dbReference>
<reference evidence="3 4" key="1">
    <citation type="submission" date="2018-05" db="EMBL/GenBank/DDBJ databases">
        <title>Novel Campyloabacter and Helicobacter Species and Strains.</title>
        <authorList>
            <person name="Mannion A.J."/>
            <person name="Shen Z."/>
            <person name="Fox J.G."/>
        </authorList>
    </citation>
    <scope>NUCLEOTIDE SEQUENCE [LARGE SCALE GENOMIC DNA]</scope>
    <source>
        <strain evidence="4">MIT17-670</strain>
    </source>
</reference>
<accession>A0A4U7BSV7</accession>
<dbReference type="Gene3D" id="3.20.20.70">
    <property type="entry name" value="Aldolase class I"/>
    <property type="match status" value="1"/>
</dbReference>
<keyword evidence="1" id="KW-0479">Metal-binding</keyword>
<dbReference type="AlphaFoldDB" id="A0A4U7BSV7"/>
<evidence type="ECO:0000313" key="4">
    <source>
        <dbReference type="Proteomes" id="UP000310353"/>
    </source>
</evidence>
<dbReference type="SUPFAM" id="SSF51366">
    <property type="entry name" value="Ribulose-phoshate binding barrel"/>
    <property type="match status" value="1"/>
</dbReference>
<dbReference type="Pfam" id="PF00834">
    <property type="entry name" value="Ribul_P_3_epim"/>
    <property type="match status" value="1"/>
</dbReference>
<dbReference type="InterPro" id="IPR011060">
    <property type="entry name" value="RibuloseP-bd_barrel"/>
</dbReference>
<dbReference type="GO" id="GO:0046872">
    <property type="term" value="F:metal ion binding"/>
    <property type="evidence" value="ECO:0007669"/>
    <property type="project" value="UniProtKB-KW"/>
</dbReference>
<keyword evidence="4" id="KW-1185">Reference proteome</keyword>
<proteinExistence type="predicted"/>
<dbReference type="Proteomes" id="UP000310353">
    <property type="component" value="Unassembled WGS sequence"/>
</dbReference>